<accession>A0A4Q4M042</accession>
<name>A0A4Q4M042_9PLEO</name>
<organism evidence="1 2">
    <name type="scientific">Alternaria tenuissima</name>
    <dbReference type="NCBI Taxonomy" id="119927"/>
    <lineage>
        <taxon>Eukaryota</taxon>
        <taxon>Fungi</taxon>
        <taxon>Dikarya</taxon>
        <taxon>Ascomycota</taxon>
        <taxon>Pezizomycotina</taxon>
        <taxon>Dothideomycetes</taxon>
        <taxon>Pleosporomycetidae</taxon>
        <taxon>Pleosporales</taxon>
        <taxon>Pleosporineae</taxon>
        <taxon>Pleosporaceae</taxon>
        <taxon>Alternaria</taxon>
        <taxon>Alternaria sect. Alternaria</taxon>
        <taxon>Alternaria alternata complex</taxon>
    </lineage>
</organism>
<dbReference type="AlphaFoldDB" id="A0A4Q4M042"/>
<dbReference type="EMBL" id="PDXA01000082">
    <property type="protein sequence ID" value="RYN28588.1"/>
    <property type="molecule type" value="Genomic_DNA"/>
</dbReference>
<proteinExistence type="predicted"/>
<gene>
    <name evidence="1" type="ORF">AA0114_g12432</name>
</gene>
<evidence type="ECO:0000313" key="2">
    <source>
        <dbReference type="Proteomes" id="UP000292402"/>
    </source>
</evidence>
<reference evidence="2" key="1">
    <citation type="journal article" date="2019" name="bioRxiv">
        <title>Genomics, evolutionary history and diagnostics of the Alternaria alternata species group including apple and Asian pear pathotypes.</title>
        <authorList>
            <person name="Armitage A.D."/>
            <person name="Cockerton H.M."/>
            <person name="Sreenivasaprasad S."/>
            <person name="Woodhall J.W."/>
            <person name="Lane C.R."/>
            <person name="Harrison R.J."/>
            <person name="Clarkson J.P."/>
        </authorList>
    </citation>
    <scope>NUCLEOTIDE SEQUENCE [LARGE SCALE GENOMIC DNA]</scope>
    <source>
        <strain evidence="2">FERA 1082</strain>
    </source>
</reference>
<sequence>MWPLQDDSFLTLDATSYVDDYLQAIESELCSDSALLCADAPFPDLYGATVNWEPMIQRKYAPATQTEQMSSSPYAYTAPAAVADQFCLSVADTGPAGRHAPWTDGKANATNGSLSTTAGTLSLCGNIPEPRFETPDCLASLSQWTSEELSDKAGNEREVWISPQDLVLSNRANPGSMQAREKHGKDVLRRYARAEQEIASLSRRALHSTVSTTGRRRNARRKHVRVNHRDCRIR</sequence>
<dbReference type="Proteomes" id="UP000292402">
    <property type="component" value="Unassembled WGS sequence"/>
</dbReference>
<comment type="caution">
    <text evidence="1">The sequence shown here is derived from an EMBL/GenBank/DDBJ whole genome shotgun (WGS) entry which is preliminary data.</text>
</comment>
<evidence type="ECO:0000313" key="1">
    <source>
        <dbReference type="EMBL" id="RYN28588.1"/>
    </source>
</evidence>
<protein>
    <submittedName>
        <fullName evidence="1">Uncharacterized protein</fullName>
    </submittedName>
</protein>